<feature type="domain" description="Proline dehydrogenase" evidence="10">
    <location>
        <begin position="44"/>
        <end position="299"/>
    </location>
</feature>
<keyword evidence="7" id="KW-0560">Oxidoreductase</keyword>
<dbReference type="EMBL" id="JBHHMI010000012">
    <property type="protein sequence ID" value="MFB5268086.1"/>
    <property type="molecule type" value="Genomic_DNA"/>
</dbReference>
<evidence type="ECO:0000259" key="10">
    <source>
        <dbReference type="Pfam" id="PF01619"/>
    </source>
</evidence>
<evidence type="ECO:0000256" key="8">
    <source>
        <dbReference type="ARBA" id="ARBA00023062"/>
    </source>
</evidence>
<dbReference type="Pfam" id="PF01619">
    <property type="entry name" value="Pro_dh"/>
    <property type="match status" value="1"/>
</dbReference>
<evidence type="ECO:0000313" key="11">
    <source>
        <dbReference type="EMBL" id="MFB5268086.1"/>
    </source>
</evidence>
<evidence type="ECO:0000313" key="12">
    <source>
        <dbReference type="Proteomes" id="UP001580346"/>
    </source>
</evidence>
<dbReference type="SUPFAM" id="SSF51730">
    <property type="entry name" value="FAD-linked oxidoreductase"/>
    <property type="match status" value="1"/>
</dbReference>
<dbReference type="RefSeq" id="WP_375356189.1">
    <property type="nucleotide sequence ID" value="NZ_JBHHMI010000012.1"/>
</dbReference>
<sequence length="306" mass="34798">MEIMRSTLLYLSKNRTANRMAKLHGLRLGAERFVAGETLTAAVGKVQELKAAGIEATLDHLGEFVASREEAEEAAQEVVNAVTAIAASGIRSNVSVKLTQLGLDLSETECLANMRSIVGEAKLHGGFVRIDMEDYTHNEPAIRIFEQLHGEFGGQHVGLVLQAYLRKTEDDMKRLEHLAPNYRLVKGAYKEPPEVAFPEKSEVDENFIRLIHMQLEHGHYAAVATHDDRIIEHVKTYTAEKGIPRDAFEFQMLYGIRPQLQRDLAREGYRMRVYVPYGTDWYGYFMRRLAERPENVSFVLKSMFKR</sequence>
<dbReference type="InterPro" id="IPR008219">
    <property type="entry name" value="PRODH_bac_arc"/>
</dbReference>
<evidence type="ECO:0000256" key="2">
    <source>
        <dbReference type="ARBA" id="ARBA00004739"/>
    </source>
</evidence>
<keyword evidence="12" id="KW-1185">Reference proteome</keyword>
<gene>
    <name evidence="11" type="ORF">ACE41H_15065</name>
</gene>
<dbReference type="Gene3D" id="3.20.20.220">
    <property type="match status" value="1"/>
</dbReference>
<evidence type="ECO:0000256" key="6">
    <source>
        <dbReference type="ARBA" id="ARBA00022827"/>
    </source>
</evidence>
<evidence type="ECO:0000256" key="7">
    <source>
        <dbReference type="ARBA" id="ARBA00023002"/>
    </source>
</evidence>
<dbReference type="PANTHER" id="PTHR13914">
    <property type="entry name" value="PROLINE OXIDASE"/>
    <property type="match status" value="1"/>
</dbReference>
<protein>
    <recommendedName>
        <fullName evidence="3">proline dehydrogenase</fullName>
        <ecNumber evidence="3">1.5.5.2</ecNumber>
    </recommendedName>
</protein>
<accession>A0ABV5AV46</accession>
<organism evidence="11 12">
    <name type="scientific">Paenibacillus enshidis</name>
    <dbReference type="NCBI Taxonomy" id="1458439"/>
    <lineage>
        <taxon>Bacteria</taxon>
        <taxon>Bacillati</taxon>
        <taxon>Bacillota</taxon>
        <taxon>Bacilli</taxon>
        <taxon>Bacillales</taxon>
        <taxon>Paenibacillaceae</taxon>
        <taxon>Paenibacillus</taxon>
    </lineage>
</organism>
<dbReference type="EC" id="1.5.5.2" evidence="3"/>
<comment type="pathway">
    <text evidence="2">Amino-acid degradation; L-proline degradation into L-glutamate; L-glutamate from L-proline: step 1/2.</text>
</comment>
<dbReference type="InterPro" id="IPR015659">
    <property type="entry name" value="Proline_oxidase"/>
</dbReference>
<keyword evidence="4" id="KW-0285">Flavoprotein</keyword>
<dbReference type="Proteomes" id="UP001580346">
    <property type="component" value="Unassembled WGS sequence"/>
</dbReference>
<keyword evidence="8" id="KW-0642">Proline metabolism</keyword>
<comment type="catalytic activity">
    <reaction evidence="9">
        <text>L-proline + a quinone = (S)-1-pyrroline-5-carboxylate + a quinol + H(+)</text>
        <dbReference type="Rhea" id="RHEA:23784"/>
        <dbReference type="ChEBI" id="CHEBI:15378"/>
        <dbReference type="ChEBI" id="CHEBI:17388"/>
        <dbReference type="ChEBI" id="CHEBI:24646"/>
        <dbReference type="ChEBI" id="CHEBI:60039"/>
        <dbReference type="ChEBI" id="CHEBI:132124"/>
        <dbReference type="EC" id="1.5.5.2"/>
    </reaction>
</comment>
<evidence type="ECO:0000256" key="5">
    <source>
        <dbReference type="ARBA" id="ARBA00022741"/>
    </source>
</evidence>
<dbReference type="InterPro" id="IPR002872">
    <property type="entry name" value="Proline_DH_dom"/>
</dbReference>
<proteinExistence type="predicted"/>
<dbReference type="PIRSF" id="PIRSF000196">
    <property type="entry name" value="Pro_dehydrog"/>
    <property type="match status" value="1"/>
</dbReference>
<evidence type="ECO:0000256" key="9">
    <source>
        <dbReference type="ARBA" id="ARBA00048779"/>
    </source>
</evidence>
<name>A0ABV5AV46_9BACL</name>
<comment type="cofactor">
    <cofactor evidence="1">
        <name>FAD</name>
        <dbReference type="ChEBI" id="CHEBI:57692"/>
    </cofactor>
</comment>
<evidence type="ECO:0000256" key="1">
    <source>
        <dbReference type="ARBA" id="ARBA00001974"/>
    </source>
</evidence>
<keyword evidence="5" id="KW-0547">Nucleotide-binding</keyword>
<dbReference type="PANTHER" id="PTHR13914:SF0">
    <property type="entry name" value="PROLINE DEHYDROGENASE 1, MITOCHONDRIAL"/>
    <property type="match status" value="1"/>
</dbReference>
<reference evidence="11 12" key="1">
    <citation type="submission" date="2024-09" db="EMBL/GenBank/DDBJ databases">
        <title>Paenibacillus zeirhizospherea sp. nov., isolated from surface of the maize (Zea mays) roots in a horticulture field, Hungary.</title>
        <authorList>
            <person name="Marton D."/>
            <person name="Farkas M."/>
            <person name="Bedics A."/>
            <person name="Toth E."/>
            <person name="Tancsics A."/>
            <person name="Boka K."/>
            <person name="Maroti G."/>
            <person name="Kriszt B."/>
            <person name="Cserhati M."/>
        </authorList>
    </citation>
    <scope>NUCLEOTIDE SEQUENCE [LARGE SCALE GENOMIC DNA]</scope>
    <source>
        <strain evidence="11 12">KCTC 33519</strain>
    </source>
</reference>
<evidence type="ECO:0000256" key="3">
    <source>
        <dbReference type="ARBA" id="ARBA00012695"/>
    </source>
</evidence>
<comment type="caution">
    <text evidence="11">The sequence shown here is derived from an EMBL/GenBank/DDBJ whole genome shotgun (WGS) entry which is preliminary data.</text>
</comment>
<dbReference type="InterPro" id="IPR029041">
    <property type="entry name" value="FAD-linked_oxidoreductase-like"/>
</dbReference>
<evidence type="ECO:0000256" key="4">
    <source>
        <dbReference type="ARBA" id="ARBA00022630"/>
    </source>
</evidence>
<keyword evidence="6" id="KW-0274">FAD</keyword>